<dbReference type="PANTHER" id="PTHR43734">
    <property type="entry name" value="PHYTOENE DESATURASE"/>
    <property type="match status" value="1"/>
</dbReference>
<comment type="caution">
    <text evidence="2">The sequence shown here is derived from an EMBL/GenBank/DDBJ whole genome shotgun (WGS) entry which is preliminary data.</text>
</comment>
<sequence length="387" mass="41035">MSIDITIVGGGLGGLTAAIACAEQGLSVRLHEAHRTLGGRARSTPGPFVANDGTHVWYRDGEPFRWLAERRLVQPCSAPSVGELLRFRFRHGGRVRARPPAALLRMIAARRVAAPVDEPFGDWAQRRFGPVAAKAAAGLVGVITYTADPGRLSAAFVWERVLRATAPGWPAVRYVHGGWSAMVGRMAEHARRLGVHVATGERVDALPAGPVIVATGLDAARTLLGDDALRWPSGRAALVDLGLRAHRRDPFVVSDLDEGGFLERYSLPDPGLAPPGHALVQIEIPAREAEPIPDATARAEALADLALPQWRSRVAWRRTAFAHQRTGAVDPPGTTWRDRPAVERGGGVWLAGDSVAAPGMLAEVTVNSARAAASAAATAIRGAVAAR</sequence>
<name>A0A917TP92_9ACTN</name>
<dbReference type="Proteomes" id="UP000642070">
    <property type="component" value="Unassembled WGS sequence"/>
</dbReference>
<accession>A0A917TP92</accession>
<proteinExistence type="predicted"/>
<evidence type="ECO:0000259" key="1">
    <source>
        <dbReference type="Pfam" id="PF01593"/>
    </source>
</evidence>
<reference evidence="2" key="1">
    <citation type="journal article" date="2014" name="Int. J. Syst. Evol. Microbiol.">
        <title>Complete genome sequence of Corynebacterium casei LMG S-19264T (=DSM 44701T), isolated from a smear-ripened cheese.</title>
        <authorList>
            <consortium name="US DOE Joint Genome Institute (JGI-PGF)"/>
            <person name="Walter F."/>
            <person name="Albersmeier A."/>
            <person name="Kalinowski J."/>
            <person name="Ruckert C."/>
        </authorList>
    </citation>
    <scope>NUCLEOTIDE SEQUENCE</scope>
    <source>
        <strain evidence="2">JCM 19831</strain>
    </source>
</reference>
<dbReference type="Pfam" id="PF01593">
    <property type="entry name" value="Amino_oxidase"/>
    <property type="match status" value="1"/>
</dbReference>
<organism evidence="2 3">
    <name type="scientific">Dactylosporangium sucinum</name>
    <dbReference type="NCBI Taxonomy" id="1424081"/>
    <lineage>
        <taxon>Bacteria</taxon>
        <taxon>Bacillati</taxon>
        <taxon>Actinomycetota</taxon>
        <taxon>Actinomycetes</taxon>
        <taxon>Micromonosporales</taxon>
        <taxon>Micromonosporaceae</taxon>
        <taxon>Dactylosporangium</taxon>
    </lineage>
</organism>
<dbReference type="PANTHER" id="PTHR43734:SF1">
    <property type="entry name" value="PHYTOENE DESATURASE"/>
    <property type="match status" value="1"/>
</dbReference>
<dbReference type="InterPro" id="IPR002937">
    <property type="entry name" value="Amino_oxidase"/>
</dbReference>
<dbReference type="Pfam" id="PF13450">
    <property type="entry name" value="NAD_binding_8"/>
    <property type="match status" value="1"/>
</dbReference>
<dbReference type="PRINTS" id="PR00411">
    <property type="entry name" value="PNDRDTASEI"/>
</dbReference>
<dbReference type="GO" id="GO:0016491">
    <property type="term" value="F:oxidoreductase activity"/>
    <property type="evidence" value="ECO:0007669"/>
    <property type="project" value="InterPro"/>
</dbReference>
<dbReference type="RefSeq" id="WP_229835255.1">
    <property type="nucleotide sequence ID" value="NZ_BMPI01000014.1"/>
</dbReference>
<gene>
    <name evidence="2" type="ORF">GCM10007977_033940</name>
</gene>
<evidence type="ECO:0000313" key="2">
    <source>
        <dbReference type="EMBL" id="GGM29875.1"/>
    </source>
</evidence>
<dbReference type="InterPro" id="IPR036188">
    <property type="entry name" value="FAD/NAD-bd_sf"/>
</dbReference>
<evidence type="ECO:0000313" key="3">
    <source>
        <dbReference type="Proteomes" id="UP000642070"/>
    </source>
</evidence>
<keyword evidence="3" id="KW-1185">Reference proteome</keyword>
<dbReference type="EMBL" id="BMPI01000014">
    <property type="protein sequence ID" value="GGM29875.1"/>
    <property type="molecule type" value="Genomic_DNA"/>
</dbReference>
<protein>
    <recommendedName>
        <fullName evidence="1">Amine oxidase domain-containing protein</fullName>
    </recommendedName>
</protein>
<feature type="domain" description="Amine oxidase" evidence="1">
    <location>
        <begin position="263"/>
        <end position="375"/>
    </location>
</feature>
<dbReference type="Gene3D" id="3.50.50.60">
    <property type="entry name" value="FAD/NAD(P)-binding domain"/>
    <property type="match status" value="1"/>
</dbReference>
<dbReference type="SUPFAM" id="SSF51971">
    <property type="entry name" value="Nucleotide-binding domain"/>
    <property type="match status" value="1"/>
</dbReference>
<reference evidence="2" key="2">
    <citation type="submission" date="2020-09" db="EMBL/GenBank/DDBJ databases">
        <authorList>
            <person name="Sun Q."/>
            <person name="Ohkuma M."/>
        </authorList>
    </citation>
    <scope>NUCLEOTIDE SEQUENCE</scope>
    <source>
        <strain evidence="2">JCM 19831</strain>
    </source>
</reference>
<dbReference type="AlphaFoldDB" id="A0A917TP92"/>